<dbReference type="Pfam" id="PF04397">
    <property type="entry name" value="LytTR"/>
    <property type="match status" value="1"/>
</dbReference>
<evidence type="ECO:0000259" key="1">
    <source>
        <dbReference type="Pfam" id="PF04397"/>
    </source>
</evidence>
<reference evidence="2" key="1">
    <citation type="submission" date="2020-09" db="EMBL/GenBank/DDBJ databases">
        <authorList>
            <person name="Kim M.K."/>
        </authorList>
    </citation>
    <scope>NUCLEOTIDE SEQUENCE</scope>
    <source>
        <strain evidence="2">BT702</strain>
    </source>
</reference>
<protein>
    <submittedName>
        <fullName evidence="2">LytTR family transcriptional regulator DNA-binding domain-containing protein</fullName>
    </submittedName>
</protein>
<comment type="caution">
    <text evidence="2">The sequence shown here is derived from an EMBL/GenBank/DDBJ whole genome shotgun (WGS) entry which is preliminary data.</text>
</comment>
<name>A0A927AUV8_9BACT</name>
<organism evidence="2 3">
    <name type="scientific">Spirosoma profusum</name>
    <dbReference type="NCBI Taxonomy" id="2771354"/>
    <lineage>
        <taxon>Bacteria</taxon>
        <taxon>Pseudomonadati</taxon>
        <taxon>Bacteroidota</taxon>
        <taxon>Cytophagia</taxon>
        <taxon>Cytophagales</taxon>
        <taxon>Cytophagaceae</taxon>
        <taxon>Spirosoma</taxon>
    </lineage>
</organism>
<sequence>MFPESERLFIKSGTSLIQIEWNTIDYVEGLKDYVVIVMKEHRHIVHLRLKDLETSLPTFFSGLITS</sequence>
<feature type="domain" description="HTH LytTR-type" evidence="1">
    <location>
        <begin position="16"/>
        <end position="59"/>
    </location>
</feature>
<dbReference type="GO" id="GO:0003677">
    <property type="term" value="F:DNA binding"/>
    <property type="evidence" value="ECO:0007669"/>
    <property type="project" value="UniProtKB-KW"/>
</dbReference>
<proteinExistence type="predicted"/>
<dbReference type="Proteomes" id="UP000598820">
    <property type="component" value="Unassembled WGS sequence"/>
</dbReference>
<dbReference type="InterPro" id="IPR007492">
    <property type="entry name" value="LytTR_DNA-bd_dom"/>
</dbReference>
<dbReference type="RefSeq" id="WP_190891806.1">
    <property type="nucleotide sequence ID" value="NZ_JACWZY010000038.1"/>
</dbReference>
<gene>
    <name evidence="2" type="ORF">IC229_29760</name>
</gene>
<evidence type="ECO:0000313" key="3">
    <source>
        <dbReference type="Proteomes" id="UP000598820"/>
    </source>
</evidence>
<dbReference type="AlphaFoldDB" id="A0A927AUV8"/>
<accession>A0A927AUV8</accession>
<keyword evidence="3" id="KW-1185">Reference proteome</keyword>
<keyword evidence="2" id="KW-0238">DNA-binding</keyword>
<evidence type="ECO:0000313" key="2">
    <source>
        <dbReference type="EMBL" id="MBD2704855.1"/>
    </source>
</evidence>
<dbReference type="Gene3D" id="2.40.50.1020">
    <property type="entry name" value="LytTr DNA-binding domain"/>
    <property type="match status" value="1"/>
</dbReference>
<dbReference type="EMBL" id="JACWZY010000038">
    <property type="protein sequence ID" value="MBD2704855.1"/>
    <property type="molecule type" value="Genomic_DNA"/>
</dbReference>